<protein>
    <submittedName>
        <fullName evidence="3">Uncharacterized protein</fullName>
    </submittedName>
</protein>
<dbReference type="OrthoDB" id="5954868at2759"/>
<dbReference type="AlphaFoldDB" id="A0A210QUW5"/>
<feature type="chain" id="PRO_5012216782" evidence="2">
    <location>
        <begin position="18"/>
        <end position="478"/>
    </location>
</feature>
<keyword evidence="1" id="KW-0472">Membrane</keyword>
<dbReference type="EMBL" id="NEDP02001786">
    <property type="protein sequence ID" value="OWF52515.1"/>
    <property type="molecule type" value="Genomic_DNA"/>
</dbReference>
<sequence>MLFLILFVFIGIKLVSCCRKYSKDLEEEHEELTFAKVTSKNWFKVLVFLRMVLFVVCCVLGYYFSYGFGDGDKWADEAVESWDEHFEGFHQHAINITLPMDCQAEFQATIAENLAFVENYSLGINDECLGNLSLDADGIARLTKSPGGFSIKSIGRKMDKPLKYPILVTAVTELSFLEIIGLIENIKTVLHKAFPKMEAVIFDFGLSVEHHEQIVSNCSFCDVQSYPAEQLDACEANIEKPNATFAQAPGKRRYESIYKPALIQVVLQHHDFVMWINESIRFDTSSSFKKIVKGIKGKSIQLPMSEETIEERGINEDMFAVLDEEPCLYQQQNVLDTKLMLIRRNNFTVYAVMRPWVASAFTYMSLPQRQKKNGTTKNDDKADSSLLSIILSRLFSMRKQIFLFDFPGTYDESLPDDSKKGGDIIVPNKMFEIPVDDIRNSDLEIVAIGNDINSKHPKAHVTIEGFQNENHSGTIQYN</sequence>
<comment type="caution">
    <text evidence="3">The sequence shown here is derived from an EMBL/GenBank/DDBJ whole genome shotgun (WGS) entry which is preliminary data.</text>
</comment>
<keyword evidence="2" id="KW-0732">Signal</keyword>
<keyword evidence="4" id="KW-1185">Reference proteome</keyword>
<evidence type="ECO:0000313" key="3">
    <source>
        <dbReference type="EMBL" id="OWF52515.1"/>
    </source>
</evidence>
<evidence type="ECO:0000256" key="1">
    <source>
        <dbReference type="SAM" id="Phobius"/>
    </source>
</evidence>
<name>A0A210QUW5_MIZYE</name>
<dbReference type="Proteomes" id="UP000242188">
    <property type="component" value="Unassembled WGS sequence"/>
</dbReference>
<gene>
    <name evidence="3" type="ORF">KP79_PYT06828</name>
</gene>
<proteinExistence type="predicted"/>
<organism evidence="3 4">
    <name type="scientific">Mizuhopecten yessoensis</name>
    <name type="common">Japanese scallop</name>
    <name type="synonym">Patinopecten yessoensis</name>
    <dbReference type="NCBI Taxonomy" id="6573"/>
    <lineage>
        <taxon>Eukaryota</taxon>
        <taxon>Metazoa</taxon>
        <taxon>Spiralia</taxon>
        <taxon>Lophotrochozoa</taxon>
        <taxon>Mollusca</taxon>
        <taxon>Bivalvia</taxon>
        <taxon>Autobranchia</taxon>
        <taxon>Pteriomorphia</taxon>
        <taxon>Pectinida</taxon>
        <taxon>Pectinoidea</taxon>
        <taxon>Pectinidae</taxon>
        <taxon>Mizuhopecten</taxon>
    </lineage>
</organism>
<feature type="signal peptide" evidence="2">
    <location>
        <begin position="1"/>
        <end position="17"/>
    </location>
</feature>
<evidence type="ECO:0000256" key="2">
    <source>
        <dbReference type="SAM" id="SignalP"/>
    </source>
</evidence>
<reference evidence="3 4" key="1">
    <citation type="journal article" date="2017" name="Nat. Ecol. Evol.">
        <title>Scallop genome provides insights into evolution of bilaterian karyotype and development.</title>
        <authorList>
            <person name="Wang S."/>
            <person name="Zhang J."/>
            <person name="Jiao W."/>
            <person name="Li J."/>
            <person name="Xun X."/>
            <person name="Sun Y."/>
            <person name="Guo X."/>
            <person name="Huan P."/>
            <person name="Dong B."/>
            <person name="Zhang L."/>
            <person name="Hu X."/>
            <person name="Sun X."/>
            <person name="Wang J."/>
            <person name="Zhao C."/>
            <person name="Wang Y."/>
            <person name="Wang D."/>
            <person name="Huang X."/>
            <person name="Wang R."/>
            <person name="Lv J."/>
            <person name="Li Y."/>
            <person name="Zhang Z."/>
            <person name="Liu B."/>
            <person name="Lu W."/>
            <person name="Hui Y."/>
            <person name="Liang J."/>
            <person name="Zhou Z."/>
            <person name="Hou R."/>
            <person name="Li X."/>
            <person name="Liu Y."/>
            <person name="Li H."/>
            <person name="Ning X."/>
            <person name="Lin Y."/>
            <person name="Zhao L."/>
            <person name="Xing Q."/>
            <person name="Dou J."/>
            <person name="Li Y."/>
            <person name="Mao J."/>
            <person name="Guo H."/>
            <person name="Dou H."/>
            <person name="Li T."/>
            <person name="Mu C."/>
            <person name="Jiang W."/>
            <person name="Fu Q."/>
            <person name="Fu X."/>
            <person name="Miao Y."/>
            <person name="Liu J."/>
            <person name="Yu Q."/>
            <person name="Li R."/>
            <person name="Liao H."/>
            <person name="Li X."/>
            <person name="Kong Y."/>
            <person name="Jiang Z."/>
            <person name="Chourrout D."/>
            <person name="Li R."/>
            <person name="Bao Z."/>
        </authorList>
    </citation>
    <scope>NUCLEOTIDE SEQUENCE [LARGE SCALE GENOMIC DNA]</scope>
    <source>
        <strain evidence="3 4">PY_sf001</strain>
    </source>
</reference>
<feature type="transmembrane region" description="Helical" evidence="1">
    <location>
        <begin position="41"/>
        <end position="64"/>
    </location>
</feature>
<evidence type="ECO:0000313" key="4">
    <source>
        <dbReference type="Proteomes" id="UP000242188"/>
    </source>
</evidence>
<keyword evidence="1" id="KW-0812">Transmembrane</keyword>
<accession>A0A210QUW5</accession>
<keyword evidence="1" id="KW-1133">Transmembrane helix</keyword>